<dbReference type="GO" id="GO:0000462">
    <property type="term" value="P:maturation of SSU-rRNA from tricistronic rRNA transcript (SSU-rRNA, 5.8S rRNA, LSU-rRNA)"/>
    <property type="evidence" value="ECO:0007669"/>
    <property type="project" value="TreeGrafter"/>
</dbReference>
<keyword evidence="4" id="KW-0539">Nucleus</keyword>
<evidence type="ECO:0000256" key="2">
    <source>
        <dbReference type="ARBA" id="ARBA00010979"/>
    </source>
</evidence>
<evidence type="ECO:0000313" key="8">
    <source>
        <dbReference type="EMBL" id="PKK19900.1"/>
    </source>
</evidence>
<evidence type="ECO:0000256" key="5">
    <source>
        <dbReference type="SAM" id="Coils"/>
    </source>
</evidence>
<dbReference type="GO" id="GO:0032040">
    <property type="term" value="C:small-subunit processome"/>
    <property type="evidence" value="ECO:0007669"/>
    <property type="project" value="TreeGrafter"/>
</dbReference>
<feature type="compositionally biased region" description="Acidic residues" evidence="6">
    <location>
        <begin position="211"/>
        <end position="249"/>
    </location>
</feature>
<accession>A0A2I0LR46</accession>
<dbReference type="Pfam" id="PF09368">
    <property type="entry name" value="Sas10"/>
    <property type="match status" value="1"/>
</dbReference>
<dbReference type="PANTHER" id="PTHR13237:SF8">
    <property type="entry name" value="SOMETHING ABOUT SILENCING PROTEIN 10"/>
    <property type="match status" value="1"/>
</dbReference>
<comment type="subcellular location">
    <subcellularLocation>
        <location evidence="1">Nucleus</location>
        <location evidence="1">Nucleolus</location>
    </subcellularLocation>
</comment>
<dbReference type="InterPro" id="IPR007146">
    <property type="entry name" value="Sas10/Utp3/C1D"/>
</dbReference>
<dbReference type="InterPro" id="IPR018972">
    <property type="entry name" value="Sas10_C_dom"/>
</dbReference>
<feature type="compositionally biased region" description="Acidic residues" evidence="6">
    <location>
        <begin position="156"/>
        <end position="170"/>
    </location>
</feature>
<proteinExistence type="inferred from homology"/>
<feature type="domain" description="Sas10 C-terminal" evidence="7">
    <location>
        <begin position="556"/>
        <end position="627"/>
    </location>
</feature>
<dbReference type="AlphaFoldDB" id="A0A2I0LR46"/>
<evidence type="ECO:0000256" key="1">
    <source>
        <dbReference type="ARBA" id="ARBA00004604"/>
    </source>
</evidence>
<feature type="coiled-coil region" evidence="5">
    <location>
        <begin position="354"/>
        <end position="388"/>
    </location>
</feature>
<gene>
    <name evidence="8" type="ORF">A306_00012096</name>
</gene>
<sequence>MVLQPSGAGSAVLGAALILGDTGPDPDPVGPRSCGTPAPIPILRDTGPDPNTVGPLSCGTPALILRDTGPDPNPVGPRSCRMLALILRDTSSDPDPVGPQSCGTPAPIPILWDTSPNPDPAGHQPRSCGTAALIPILVNVQTAGAGERVCALSGEEAGDSEEEEEEEEEVLGLQLPEDSSEEEDGLGEEEEEEEEEEVDGLDSYVDHSAEEVGDEEDEDGDEEDEDGEGEKERDEMEAEDGDLSMDSDLEERPQDAGLPHELSWGQRKQLYYDTDYGSDARAKGGRSQQEVDAEEQEEEQEAQVIQRRLVRDLGEDDYGLDMIQGYLAEQRKTQDSKGQKIDKDLQALSRKEQLKLLKQEAPELLQLIEDLEVKLMELKDELHPLLQMVKNGTIPQGKGSRYLQTKYHLYLNYCANISFYLVLKSKRMPVHSHPVIERLVAYRNIINDLAVVDQRLSSQVRMLLKNYYDKKEQKLPKEKKFAMFLPLDAKKNKPKGAPALANGRADELSGESDLDEEAALKYYRMMEEKLRVKRKRTGDQDALEEAAAMEEEDPNKKRGVTYQMIKNKGLTPRRKKIDRNPRVKHREKFRRAKIRRKGQVREVRRELHRYAGELSGIRAGVKKSRKLQ</sequence>
<keyword evidence="9" id="KW-1185">Reference proteome</keyword>
<evidence type="ECO:0000256" key="3">
    <source>
        <dbReference type="ARBA" id="ARBA00022553"/>
    </source>
</evidence>
<evidence type="ECO:0000259" key="7">
    <source>
        <dbReference type="Pfam" id="PF09368"/>
    </source>
</evidence>
<dbReference type="Pfam" id="PF04000">
    <property type="entry name" value="Sas10_Utp3"/>
    <property type="match status" value="1"/>
</dbReference>
<dbReference type="FunCoup" id="A0A2I0LR46">
    <property type="interactions" value="627"/>
</dbReference>
<organism evidence="8 9">
    <name type="scientific">Columba livia</name>
    <name type="common">Rock dove</name>
    <dbReference type="NCBI Taxonomy" id="8932"/>
    <lineage>
        <taxon>Eukaryota</taxon>
        <taxon>Metazoa</taxon>
        <taxon>Chordata</taxon>
        <taxon>Craniata</taxon>
        <taxon>Vertebrata</taxon>
        <taxon>Euteleostomi</taxon>
        <taxon>Archelosauria</taxon>
        <taxon>Archosauria</taxon>
        <taxon>Dinosauria</taxon>
        <taxon>Saurischia</taxon>
        <taxon>Theropoda</taxon>
        <taxon>Coelurosauria</taxon>
        <taxon>Aves</taxon>
        <taxon>Neognathae</taxon>
        <taxon>Neoaves</taxon>
        <taxon>Columbimorphae</taxon>
        <taxon>Columbiformes</taxon>
        <taxon>Columbidae</taxon>
        <taxon>Columba</taxon>
    </lineage>
</organism>
<reference evidence="8 9" key="1">
    <citation type="journal article" date="2013" name="Science">
        <title>Genomic diversity and evolution of the head crest in the rock pigeon.</title>
        <authorList>
            <person name="Shapiro M.D."/>
            <person name="Kronenberg Z."/>
            <person name="Li C."/>
            <person name="Domyan E.T."/>
            <person name="Pan H."/>
            <person name="Campbell M."/>
            <person name="Tan H."/>
            <person name="Huff C.D."/>
            <person name="Hu H."/>
            <person name="Vickrey A.I."/>
            <person name="Nielsen S.C."/>
            <person name="Stringham S.A."/>
            <person name="Hu H."/>
            <person name="Willerslev E."/>
            <person name="Gilbert M.T."/>
            <person name="Yandell M."/>
            <person name="Zhang G."/>
            <person name="Wang J."/>
        </authorList>
    </citation>
    <scope>NUCLEOTIDE SEQUENCE [LARGE SCALE GENOMIC DNA]</scope>
    <source>
        <tissue evidence="8">Blood</tissue>
    </source>
</reference>
<keyword evidence="5" id="KW-0175">Coiled coil</keyword>
<keyword evidence="3" id="KW-0597">Phosphoprotein</keyword>
<name>A0A2I0LR46_COLLI</name>
<evidence type="ECO:0000313" key="9">
    <source>
        <dbReference type="Proteomes" id="UP000053872"/>
    </source>
</evidence>
<protein>
    <recommendedName>
        <fullName evidence="7">Sas10 C-terminal domain-containing protein</fullName>
    </recommendedName>
</protein>
<feature type="region of interest" description="Disordered" evidence="6">
    <location>
        <begin position="91"/>
        <end position="127"/>
    </location>
</feature>
<dbReference type="EMBL" id="AKCR02000131">
    <property type="protein sequence ID" value="PKK19900.1"/>
    <property type="molecule type" value="Genomic_DNA"/>
</dbReference>
<dbReference type="InParanoid" id="A0A2I0LR46"/>
<feature type="region of interest" description="Disordered" evidence="6">
    <location>
        <begin position="18"/>
        <end position="55"/>
    </location>
</feature>
<feature type="compositionally biased region" description="Acidic residues" evidence="6">
    <location>
        <begin position="291"/>
        <end position="300"/>
    </location>
</feature>
<feature type="region of interest" description="Disordered" evidence="6">
    <location>
        <begin position="150"/>
        <end position="300"/>
    </location>
</feature>
<dbReference type="PANTHER" id="PTHR13237">
    <property type="entry name" value="SOMETHING ABOUT SILENCING PROTEIN 10-RELATED"/>
    <property type="match status" value="1"/>
</dbReference>
<evidence type="ECO:0000256" key="6">
    <source>
        <dbReference type="SAM" id="MobiDB-lite"/>
    </source>
</evidence>
<feature type="compositionally biased region" description="Acidic residues" evidence="6">
    <location>
        <begin position="178"/>
        <end position="200"/>
    </location>
</feature>
<dbReference type="STRING" id="8932.A0A2I0LR46"/>
<comment type="caution">
    <text evidence="8">The sequence shown here is derived from an EMBL/GenBank/DDBJ whole genome shotgun (WGS) entry which is preliminary data.</text>
</comment>
<comment type="similarity">
    <text evidence="2">Belongs to the SAS10 family.</text>
</comment>
<dbReference type="Proteomes" id="UP000053872">
    <property type="component" value="Unassembled WGS sequence"/>
</dbReference>
<evidence type="ECO:0000256" key="4">
    <source>
        <dbReference type="ARBA" id="ARBA00023242"/>
    </source>
</evidence>